<dbReference type="GO" id="GO:0033627">
    <property type="term" value="P:cell adhesion mediated by integrin"/>
    <property type="evidence" value="ECO:0007669"/>
    <property type="project" value="TreeGrafter"/>
</dbReference>
<dbReference type="InterPro" id="IPR018184">
    <property type="entry name" value="Integrin_alpha_C_CS"/>
</dbReference>
<dbReference type="PANTHER" id="PTHR23220:SF79">
    <property type="entry name" value="INTEGRIN ALPHA-E"/>
    <property type="match status" value="1"/>
</dbReference>
<reference evidence="18" key="1">
    <citation type="submission" date="2022-12" db="EMBL/GenBank/DDBJ databases">
        <authorList>
            <person name="Alioto T."/>
            <person name="Alioto T."/>
            <person name="Gomez Garrido J."/>
        </authorList>
    </citation>
    <scope>NUCLEOTIDE SEQUENCE</scope>
</reference>
<keyword evidence="12" id="KW-1015">Disulfide bond</keyword>
<dbReference type="Pfam" id="PF20805">
    <property type="entry name" value="Integrin_A_Ig_2"/>
    <property type="match status" value="1"/>
</dbReference>
<evidence type="ECO:0000256" key="2">
    <source>
        <dbReference type="ARBA" id="ARBA00008054"/>
    </source>
</evidence>
<dbReference type="SUPFAM" id="SSF69318">
    <property type="entry name" value="Integrin alpha N-terminal domain"/>
    <property type="match status" value="1"/>
</dbReference>
<dbReference type="GO" id="GO:0008305">
    <property type="term" value="C:integrin complex"/>
    <property type="evidence" value="ECO:0007669"/>
    <property type="project" value="InterPro"/>
</dbReference>
<evidence type="ECO:0000256" key="16">
    <source>
        <dbReference type="RuleBase" id="RU003762"/>
    </source>
</evidence>
<keyword evidence="14" id="KW-0325">Glycoprotein</keyword>
<evidence type="ECO:0000256" key="5">
    <source>
        <dbReference type="ARBA" id="ARBA00022729"/>
    </source>
</evidence>
<dbReference type="PANTHER" id="PTHR23220">
    <property type="entry name" value="INTEGRIN ALPHA"/>
    <property type="match status" value="1"/>
</dbReference>
<dbReference type="InterPro" id="IPR013519">
    <property type="entry name" value="Int_alpha_beta-p"/>
</dbReference>
<dbReference type="InterPro" id="IPR013517">
    <property type="entry name" value="FG-GAP"/>
</dbReference>
<dbReference type="InterPro" id="IPR000413">
    <property type="entry name" value="Integrin_alpha"/>
</dbReference>
<feature type="repeat" description="FG-GAP" evidence="15">
    <location>
        <begin position="481"/>
        <end position="541"/>
    </location>
</feature>
<evidence type="ECO:0000256" key="14">
    <source>
        <dbReference type="ARBA" id="ARBA00023180"/>
    </source>
</evidence>
<dbReference type="InterPro" id="IPR036465">
    <property type="entry name" value="vWFA_dom_sf"/>
</dbReference>
<dbReference type="Proteomes" id="UP001178461">
    <property type="component" value="Chromosome 15"/>
</dbReference>
<feature type="signal peptide" evidence="16">
    <location>
        <begin position="1"/>
        <end position="23"/>
    </location>
</feature>
<name>A0AA35LEX2_9SAUR</name>
<dbReference type="AlphaFoldDB" id="A0AA35LEX2"/>
<protein>
    <submittedName>
        <fullName evidence="18">Integrin alpha-E</fullName>
    </submittedName>
</protein>
<evidence type="ECO:0000313" key="18">
    <source>
        <dbReference type="EMBL" id="CAI5794733.1"/>
    </source>
</evidence>
<keyword evidence="4" id="KW-0479">Metal-binding</keyword>
<evidence type="ECO:0000256" key="8">
    <source>
        <dbReference type="ARBA" id="ARBA00022889"/>
    </source>
</evidence>
<dbReference type="Gene3D" id="2.60.40.1510">
    <property type="entry name" value="ntegrin, alpha v. Chain A, domain 3"/>
    <property type="match status" value="1"/>
</dbReference>
<evidence type="ECO:0000259" key="17">
    <source>
        <dbReference type="PROSITE" id="PS50234"/>
    </source>
</evidence>
<dbReference type="Pfam" id="PF00092">
    <property type="entry name" value="VWA"/>
    <property type="match status" value="1"/>
</dbReference>
<evidence type="ECO:0000256" key="4">
    <source>
        <dbReference type="ARBA" id="ARBA00022723"/>
    </source>
</evidence>
<keyword evidence="6" id="KW-0677">Repeat</keyword>
<evidence type="ECO:0000256" key="3">
    <source>
        <dbReference type="ARBA" id="ARBA00022692"/>
    </source>
</evidence>
<keyword evidence="7" id="KW-0106">Calcium</keyword>
<keyword evidence="5 16" id="KW-0732">Signal</keyword>
<evidence type="ECO:0000256" key="11">
    <source>
        <dbReference type="ARBA" id="ARBA00023136"/>
    </source>
</evidence>
<keyword evidence="8 16" id="KW-0130">Cell adhesion</keyword>
<proteinExistence type="inferred from homology"/>
<keyword evidence="9 16" id="KW-1133">Transmembrane helix</keyword>
<organism evidence="18 19">
    <name type="scientific">Podarcis lilfordi</name>
    <name type="common">Lilford's wall lizard</name>
    <dbReference type="NCBI Taxonomy" id="74358"/>
    <lineage>
        <taxon>Eukaryota</taxon>
        <taxon>Metazoa</taxon>
        <taxon>Chordata</taxon>
        <taxon>Craniata</taxon>
        <taxon>Vertebrata</taxon>
        <taxon>Euteleostomi</taxon>
        <taxon>Lepidosauria</taxon>
        <taxon>Squamata</taxon>
        <taxon>Bifurcata</taxon>
        <taxon>Unidentata</taxon>
        <taxon>Episquamata</taxon>
        <taxon>Laterata</taxon>
        <taxon>Lacertibaenia</taxon>
        <taxon>Lacertidae</taxon>
        <taxon>Podarcis</taxon>
    </lineage>
</organism>
<dbReference type="InterPro" id="IPR048285">
    <property type="entry name" value="Integrin_alpha_Ig-like_2"/>
</dbReference>
<gene>
    <name evidence="18" type="ORF">PODLI_1B001024</name>
</gene>
<dbReference type="Pfam" id="PF00357">
    <property type="entry name" value="Integrin_alpha"/>
    <property type="match status" value="1"/>
</dbReference>
<evidence type="ECO:0000313" key="19">
    <source>
        <dbReference type="Proteomes" id="UP001178461"/>
    </source>
</evidence>
<sequence length="1140" mass="125850">MSISTMTTLQFLLLLLAPDPLKSFNIDTSWRWVSPQVSPSFGHQVFQHTDGRQNWIVAASLGPGDLGKLYKCNPQDNHCEAVSLGENIRKLKKLRSGIAVAQSPEHILACLQHRRRQRRRVTEELNGLCVLLAADFQEKAFINLTDIIETKLLSQRSEERGKRDTHSHEIGGVDTNQFGLAASTVCKDLRTEIALVLDGSGSIDPPDFERARNFTYSLVKTSYEKCLECVFALVQYGDIIQTEFDLQEERGSAALEKIKAMTQVRNTTWTASAIQHVLDSIFNPNYGSQLNALKIIVVLTDGEIFLDPLDIETVISSTREAGITRYAIGVGEAFEKPKALQELQLIASDPDESHLFRVTNYSALAVLLSMLQEKIIGIEGTEGAILEFDLAQSGFSVHLLHERYILFGAVGAFDWAGGVLLYDMADNTVVFLNESMGTTGAKNGYLGYSVGAIDTARGTLVVAGAPRHSIKGKVMVFEGDRLKQILHGEQVGSYFGSELCLLDIDLDGVTDHLLVGAPFFHMQGEEGKVYLYRLDSQANNFTLQRHLQGQLGSLFSRFGFAMASIGDVDQDGFGDVAIGAPLKDHGSSPNSFGSVYIFNGGKEGLRDPFSQRITAAQTGPPGLMYFGRSVAGGLDFTADGLPDIIVGSLGSVTLLRSRPILRLEPTMHFTPGRIVHFDGVVTARLCFNRVSPPGTVRSGLPHLLLRYTVDLDVEMGKKRMQFEDQTFSSSSDTSYTGDSCPELQLHILPCTDDCYSDITLRLTYELHDPDGKVLDHPKPMLDMYQKPEVDFQLPVMEDCGDKSVCTPRLSLAVEMEKELVVGSTKELAMKIYLSNSGDNSHMTSLVVQYPSNLHFKNVQEISSSVIHCDAPQPVSVLFSSLRCKVGHPIFKKSTANFSVTWQLDGKKFPTESANFMLNVTNANKNSTALREDRSLGVKYAMNAILTRQLPNVYASLDERSSHSTQFTFNITGNQFGAQLELRIWVPLNIDNRQIASIKNAAGVQNTTVCKTDLGRTDSKDSEGVGYQLVSCTITSEKEDVVVMAELPLANSLQVLENRTDLLVRGEIVFDRNLYVGLNAENYKTEIKVILLKEKVFDFLPFLIGSSVGGLALLLLITAVLYKCGFFKRKYKDRIAEQCDS</sequence>
<keyword evidence="11 16" id="KW-0472">Membrane</keyword>
<dbReference type="SMART" id="SM00191">
    <property type="entry name" value="Int_alpha"/>
    <property type="match status" value="5"/>
</dbReference>
<dbReference type="PRINTS" id="PR00453">
    <property type="entry name" value="VWFADOMAIN"/>
</dbReference>
<evidence type="ECO:0000256" key="1">
    <source>
        <dbReference type="ARBA" id="ARBA00004479"/>
    </source>
</evidence>
<dbReference type="Pfam" id="PF08441">
    <property type="entry name" value="Integrin_A_Ig_1"/>
    <property type="match status" value="1"/>
</dbReference>
<dbReference type="Gene3D" id="3.40.50.410">
    <property type="entry name" value="von Willebrand factor, type A domain"/>
    <property type="match status" value="1"/>
</dbReference>
<dbReference type="PROSITE" id="PS51470">
    <property type="entry name" value="FG_GAP"/>
    <property type="match status" value="3"/>
</dbReference>
<feature type="transmembrane region" description="Helical" evidence="16">
    <location>
        <begin position="1098"/>
        <end position="1121"/>
    </location>
</feature>
<evidence type="ECO:0000256" key="6">
    <source>
        <dbReference type="ARBA" id="ARBA00022737"/>
    </source>
</evidence>
<dbReference type="PRINTS" id="PR01185">
    <property type="entry name" value="INTEGRINA"/>
</dbReference>
<dbReference type="InterPro" id="IPR002035">
    <property type="entry name" value="VWF_A"/>
</dbReference>
<comment type="subcellular location">
    <subcellularLocation>
        <location evidence="1 16">Membrane</location>
        <topology evidence="1 16">Single-pass type I membrane protein</topology>
    </subcellularLocation>
</comment>
<dbReference type="EMBL" id="OX395141">
    <property type="protein sequence ID" value="CAI5794733.1"/>
    <property type="molecule type" value="Genomic_DNA"/>
</dbReference>
<keyword evidence="3 16" id="KW-0812">Transmembrane</keyword>
<dbReference type="SUPFAM" id="SSF69179">
    <property type="entry name" value="Integrin domains"/>
    <property type="match status" value="2"/>
</dbReference>
<dbReference type="InterPro" id="IPR013649">
    <property type="entry name" value="Integrin_alpha_Ig-like_1"/>
</dbReference>
<dbReference type="GO" id="GO:0009897">
    <property type="term" value="C:external side of plasma membrane"/>
    <property type="evidence" value="ECO:0007669"/>
    <property type="project" value="TreeGrafter"/>
</dbReference>
<dbReference type="InterPro" id="IPR032695">
    <property type="entry name" value="Integrin_dom_sf"/>
</dbReference>
<accession>A0AA35LEX2</accession>
<dbReference type="GO" id="GO:0007160">
    <property type="term" value="P:cell-matrix adhesion"/>
    <property type="evidence" value="ECO:0007669"/>
    <property type="project" value="TreeGrafter"/>
</dbReference>
<dbReference type="GO" id="GO:0098609">
    <property type="term" value="P:cell-cell adhesion"/>
    <property type="evidence" value="ECO:0007669"/>
    <property type="project" value="TreeGrafter"/>
</dbReference>
<evidence type="ECO:0000256" key="10">
    <source>
        <dbReference type="ARBA" id="ARBA00023037"/>
    </source>
</evidence>
<dbReference type="Gene3D" id="1.20.5.930">
    <property type="entry name" value="Bicelle-embedded integrin alpha(iib) transmembrane segment"/>
    <property type="match status" value="1"/>
</dbReference>
<evidence type="ECO:0000256" key="9">
    <source>
        <dbReference type="ARBA" id="ARBA00022989"/>
    </source>
</evidence>
<dbReference type="PROSITE" id="PS50234">
    <property type="entry name" value="VWFA"/>
    <property type="match status" value="1"/>
</dbReference>
<feature type="repeat" description="FG-GAP" evidence="15">
    <location>
        <begin position="544"/>
        <end position="607"/>
    </location>
</feature>
<feature type="repeat" description="FG-GAP" evidence="15">
    <location>
        <begin position="611"/>
        <end position="672"/>
    </location>
</feature>
<feature type="chain" id="PRO_5041490021" evidence="16">
    <location>
        <begin position="24"/>
        <end position="1140"/>
    </location>
</feature>
<feature type="domain" description="VWFA" evidence="17">
    <location>
        <begin position="192"/>
        <end position="375"/>
    </location>
</feature>
<dbReference type="SUPFAM" id="SSF53300">
    <property type="entry name" value="vWA-like"/>
    <property type="match status" value="1"/>
</dbReference>
<keyword evidence="13 16" id="KW-0675">Receptor</keyword>
<dbReference type="Gene3D" id="2.60.40.1460">
    <property type="entry name" value="Integrin domains. Chain A, domain 2"/>
    <property type="match status" value="1"/>
</dbReference>
<keyword evidence="10 16" id="KW-0401">Integrin</keyword>
<dbReference type="GO" id="GO:0007229">
    <property type="term" value="P:integrin-mediated signaling pathway"/>
    <property type="evidence" value="ECO:0007669"/>
    <property type="project" value="UniProtKB-KW"/>
</dbReference>
<dbReference type="InterPro" id="IPR028994">
    <property type="entry name" value="Integrin_alpha_N"/>
</dbReference>
<dbReference type="GO" id="GO:0005178">
    <property type="term" value="F:integrin binding"/>
    <property type="evidence" value="ECO:0007669"/>
    <property type="project" value="TreeGrafter"/>
</dbReference>
<comment type="similarity">
    <text evidence="2 16">Belongs to the integrin alpha chain family.</text>
</comment>
<dbReference type="SMART" id="SM00327">
    <property type="entry name" value="VWA"/>
    <property type="match status" value="1"/>
</dbReference>
<dbReference type="GO" id="GO:0046872">
    <property type="term" value="F:metal ion binding"/>
    <property type="evidence" value="ECO:0007669"/>
    <property type="project" value="UniProtKB-KW"/>
</dbReference>
<keyword evidence="19" id="KW-1185">Reference proteome</keyword>
<dbReference type="PROSITE" id="PS00242">
    <property type="entry name" value="INTEGRIN_ALPHA"/>
    <property type="match status" value="1"/>
</dbReference>
<evidence type="ECO:0000256" key="15">
    <source>
        <dbReference type="PROSITE-ProRule" id="PRU00803"/>
    </source>
</evidence>
<evidence type="ECO:0000256" key="7">
    <source>
        <dbReference type="ARBA" id="ARBA00022837"/>
    </source>
</evidence>
<dbReference type="Pfam" id="PF01839">
    <property type="entry name" value="FG-GAP"/>
    <property type="match status" value="2"/>
</dbReference>
<evidence type="ECO:0000256" key="13">
    <source>
        <dbReference type="ARBA" id="ARBA00023170"/>
    </source>
</evidence>
<evidence type="ECO:0000256" key="12">
    <source>
        <dbReference type="ARBA" id="ARBA00023157"/>
    </source>
</evidence>
<dbReference type="Gene3D" id="2.130.10.130">
    <property type="entry name" value="Integrin alpha, N-terminal"/>
    <property type="match status" value="2"/>
</dbReference>